<protein>
    <submittedName>
        <fullName evidence="1">Uncharacterized protein</fullName>
    </submittedName>
</protein>
<organism evidence="1">
    <name type="scientific">Moorena producens (strain JHB)</name>
    <dbReference type="NCBI Taxonomy" id="1454205"/>
    <lineage>
        <taxon>Bacteria</taxon>
        <taxon>Bacillati</taxon>
        <taxon>Cyanobacteriota</taxon>
        <taxon>Cyanophyceae</taxon>
        <taxon>Coleofasciculales</taxon>
        <taxon>Coleofasciculaceae</taxon>
        <taxon>Moorena</taxon>
    </lineage>
</organism>
<reference evidence="1" key="1">
    <citation type="journal article" date="2017" name="Proc. Natl. Acad. Sci. U.S.A.">
        <title>Comparative genomics uncovers the prolific and distinctive metabolic potential of the cyanobacterial genus Moorea.</title>
        <authorList>
            <person name="Leao T."/>
            <person name="Castelao G."/>
            <person name="Korobeynikov A."/>
            <person name="Monroe E.A."/>
            <person name="Podell S."/>
            <person name="Glukhov E."/>
            <person name="Allen E.E."/>
            <person name="Gerwick W.H."/>
            <person name="Gerwick L."/>
        </authorList>
    </citation>
    <scope>NUCLEOTIDE SEQUENCE</scope>
    <source>
        <strain evidence="1">JHB</strain>
    </source>
</reference>
<dbReference type="EMBL" id="CP017708">
    <property type="protein sequence ID" value="WAN68553.1"/>
    <property type="molecule type" value="Genomic_DNA"/>
</dbReference>
<evidence type="ECO:0000313" key="1">
    <source>
        <dbReference type="EMBL" id="WAN68553.1"/>
    </source>
</evidence>
<name>A0A9Q9UV82_MOOP1</name>
<proteinExistence type="predicted"/>
<dbReference type="AlphaFoldDB" id="A0A9Q9UV82"/>
<accession>A0A9Q9UV82</accession>
<reference evidence="1" key="2">
    <citation type="submission" date="2022-10" db="EMBL/GenBank/DDBJ databases">
        <authorList>
            <person name="Ngo T.-E."/>
        </authorList>
    </citation>
    <scope>NUCLEOTIDE SEQUENCE</scope>
    <source>
        <strain evidence="1">JHB</strain>
    </source>
</reference>
<dbReference type="Proteomes" id="UP000176944">
    <property type="component" value="Chromosome"/>
</dbReference>
<sequence length="49" mass="5678">MLTREQLIRYVPASKPVPRYTEQLLKKTGKHWNNAELSHKLEASATADR</sequence>
<gene>
    <name evidence="1" type="ORF">BJP36_39960</name>
</gene>